<dbReference type="PROSITE" id="PS50059">
    <property type="entry name" value="FKBP_PPIASE"/>
    <property type="match status" value="1"/>
</dbReference>
<feature type="compositionally biased region" description="Basic and acidic residues" evidence="6">
    <location>
        <begin position="396"/>
        <end position="421"/>
    </location>
</feature>
<evidence type="ECO:0000256" key="4">
    <source>
        <dbReference type="ARBA" id="ARBA00023235"/>
    </source>
</evidence>
<keyword evidence="3 5" id="KW-0697">Rotamase</keyword>
<dbReference type="Gene3D" id="3.10.50.40">
    <property type="match status" value="1"/>
</dbReference>
<dbReference type="EMBL" id="GL348715">
    <property type="protein sequence ID" value="EFH61157.1"/>
    <property type="molecule type" value="Genomic_DNA"/>
</dbReference>
<evidence type="ECO:0000256" key="6">
    <source>
        <dbReference type="SAM" id="MobiDB-lite"/>
    </source>
</evidence>
<dbReference type="STRING" id="81972.D7KZR7"/>
<dbReference type="Proteomes" id="UP000008694">
    <property type="component" value="Unassembled WGS sequence"/>
</dbReference>
<sequence>MAITPLRITNPFPSLRFIPAGKSNAPRLLTFRATDVESTEETQPDPETTTQSESGTDPDQFESRLSNIRLRYRSGTGKKAEVRKSKKGSSGSPSKGSGMYLPPVSLKEAVSGGLKVELGFSSYSERINGRIAGLGLMALLLVELATGKSVLNYHTPSVVFLQIYFVAAVSAMFVKIEKEKATLGHGTATIKSILQCNVGNKSPLLLCVLSPDKVDSCQLNLEFEETDEVIFSVIGPRSVHLTGYFLGRSTAFRPNDDESESYGEDIVDTDMEKGSSDDYDYSDSFINDDDPPGRGSHLSSTDDDEISIKEMAAKTKDKIKNGKGGRLRKKFQVPDSDSDETSARAGESSNEDSVEILNNGNEHKIAKVLSSESPLPSRVTRSKARSSTLENGEPNAKCEKTSDGRTHTHKTLDKRQDKSLGDVKLSPVQKGCEILSKKKRNKDRSKSSAIIINSDDKEGKNIPGNLQNEKPVTDEGIKSSSDVLLSQNGDATLSKKKRKRDRREETTDVPENLVECPEKKKQAIDMNIEKEAGTKKPLETRTLSNGVIIEEIEKGKLDGKSAVKGKKVSILYTGKLKDTGELFDSNLGEAPLRFRLGGENVIEGLSIGAEGMRVGDKRRLIIPPSLGYSKKGLKEKVPKNAWLVYEVEAVKVR</sequence>
<evidence type="ECO:0000256" key="2">
    <source>
        <dbReference type="ARBA" id="ARBA00013194"/>
    </source>
</evidence>
<name>D7KZR7_ARALL</name>
<evidence type="ECO:0000313" key="9">
    <source>
        <dbReference type="Proteomes" id="UP000008694"/>
    </source>
</evidence>
<evidence type="ECO:0000313" key="8">
    <source>
        <dbReference type="EMBL" id="EFH61157.1"/>
    </source>
</evidence>
<feature type="compositionally biased region" description="Basic residues" evidence="6">
    <location>
        <begin position="321"/>
        <end position="331"/>
    </location>
</feature>
<dbReference type="InterPro" id="IPR041232">
    <property type="entry name" value="NPL"/>
</dbReference>
<keyword evidence="9" id="KW-1185">Reference proteome</keyword>
<proteinExistence type="predicted"/>
<feature type="compositionally biased region" description="Polar residues" evidence="6">
    <location>
        <begin position="478"/>
        <end position="491"/>
    </location>
</feature>
<reference evidence="9" key="1">
    <citation type="journal article" date="2011" name="Nat. Genet.">
        <title>The Arabidopsis lyrata genome sequence and the basis of rapid genome size change.</title>
        <authorList>
            <person name="Hu T.T."/>
            <person name="Pattyn P."/>
            <person name="Bakker E.G."/>
            <person name="Cao J."/>
            <person name="Cheng J.-F."/>
            <person name="Clark R.M."/>
            <person name="Fahlgren N."/>
            <person name="Fawcett J.A."/>
            <person name="Grimwood J."/>
            <person name="Gundlach H."/>
            <person name="Haberer G."/>
            <person name="Hollister J.D."/>
            <person name="Ossowski S."/>
            <person name="Ottilar R.P."/>
            <person name="Salamov A.A."/>
            <person name="Schneeberger K."/>
            <person name="Spannagl M."/>
            <person name="Wang X."/>
            <person name="Yang L."/>
            <person name="Nasrallah M.E."/>
            <person name="Bergelson J."/>
            <person name="Carrington J.C."/>
            <person name="Gaut B.S."/>
            <person name="Schmutz J."/>
            <person name="Mayer K.F.X."/>
            <person name="Van de Peer Y."/>
            <person name="Grigoriev I.V."/>
            <person name="Nordborg M."/>
            <person name="Weigel D."/>
            <person name="Guo Y.-L."/>
        </authorList>
    </citation>
    <scope>NUCLEOTIDE SEQUENCE [LARGE SCALE GENOMIC DNA]</scope>
    <source>
        <strain evidence="9">cv. MN47</strain>
    </source>
</reference>
<evidence type="ECO:0000259" key="7">
    <source>
        <dbReference type="PROSITE" id="PS50059"/>
    </source>
</evidence>
<feature type="compositionally biased region" description="Basic and acidic residues" evidence="6">
    <location>
        <begin position="306"/>
        <end position="320"/>
    </location>
</feature>
<feature type="compositionally biased region" description="Acidic residues" evidence="6">
    <location>
        <begin position="257"/>
        <end position="269"/>
    </location>
</feature>
<evidence type="ECO:0000256" key="3">
    <source>
        <dbReference type="ARBA" id="ARBA00023110"/>
    </source>
</evidence>
<accession>D7KZR7</accession>
<protein>
    <recommendedName>
        <fullName evidence="2 5">peptidylprolyl isomerase</fullName>
        <ecNumber evidence="2 5">5.2.1.8</ecNumber>
    </recommendedName>
</protein>
<comment type="catalytic activity">
    <reaction evidence="1 5">
        <text>[protein]-peptidylproline (omega=180) = [protein]-peptidylproline (omega=0)</text>
        <dbReference type="Rhea" id="RHEA:16237"/>
        <dbReference type="Rhea" id="RHEA-COMP:10747"/>
        <dbReference type="Rhea" id="RHEA-COMP:10748"/>
        <dbReference type="ChEBI" id="CHEBI:83833"/>
        <dbReference type="ChEBI" id="CHEBI:83834"/>
        <dbReference type="EC" id="5.2.1.8"/>
    </reaction>
</comment>
<dbReference type="AlphaFoldDB" id="D7KZR7"/>
<feature type="region of interest" description="Disordered" evidence="6">
    <location>
        <begin position="256"/>
        <end position="509"/>
    </location>
</feature>
<gene>
    <name evidence="8" type="ORF">ARALYDRAFT_318010</name>
</gene>
<dbReference type="GO" id="GO:0003755">
    <property type="term" value="F:peptidyl-prolyl cis-trans isomerase activity"/>
    <property type="evidence" value="ECO:0007669"/>
    <property type="project" value="UniProtKB-KW"/>
</dbReference>
<feature type="domain" description="PPIase FKBP-type" evidence="7">
    <location>
        <begin position="565"/>
        <end position="653"/>
    </location>
</feature>
<evidence type="ECO:0000256" key="5">
    <source>
        <dbReference type="PROSITE-ProRule" id="PRU00277"/>
    </source>
</evidence>
<feature type="compositionally biased region" description="Acidic residues" evidence="6">
    <location>
        <begin position="277"/>
        <end position="290"/>
    </location>
</feature>
<feature type="region of interest" description="Disordered" evidence="6">
    <location>
        <begin position="30"/>
        <end position="100"/>
    </location>
</feature>
<dbReference type="eggNOG" id="KOG0552">
    <property type="taxonomic scope" value="Eukaryota"/>
</dbReference>
<dbReference type="SUPFAM" id="SSF54534">
    <property type="entry name" value="FKBP-like"/>
    <property type="match status" value="1"/>
</dbReference>
<dbReference type="PANTHER" id="PTHR43811:SF48">
    <property type="entry name" value="PEPTIDYL-PROLYL CIS-TRANS ISOMERASE FKBP43"/>
    <property type="match status" value="1"/>
</dbReference>
<dbReference type="Gramene" id="fgenesh1_pm.C_scaffold_3001026">
    <property type="protein sequence ID" value="fgenesh1_pm.C_scaffold_3001026"/>
    <property type="gene ID" value="fgenesh1_pm.C_scaffold_3001026"/>
</dbReference>
<evidence type="ECO:0000256" key="1">
    <source>
        <dbReference type="ARBA" id="ARBA00000971"/>
    </source>
</evidence>
<dbReference type="PANTHER" id="PTHR43811">
    <property type="entry name" value="FKBP-TYPE PEPTIDYL-PROLYL CIS-TRANS ISOMERASE FKPA"/>
    <property type="match status" value="1"/>
</dbReference>
<dbReference type="InterPro" id="IPR001179">
    <property type="entry name" value="PPIase_FKBP_dom"/>
</dbReference>
<dbReference type="Pfam" id="PF00254">
    <property type="entry name" value="FKBP_C"/>
    <property type="match status" value="1"/>
</dbReference>
<dbReference type="HOGENOM" id="CLU_022297_1_1_1"/>
<dbReference type="Gene3D" id="2.60.120.340">
    <property type="entry name" value="Nucleoplasmin core domain"/>
    <property type="match status" value="1"/>
</dbReference>
<feature type="compositionally biased region" description="Low complexity" evidence="6">
    <location>
        <begin position="88"/>
        <end position="98"/>
    </location>
</feature>
<keyword evidence="4 5" id="KW-0413">Isomerase</keyword>
<dbReference type="EC" id="5.2.1.8" evidence="2 5"/>
<organism evidence="9">
    <name type="scientific">Arabidopsis lyrata subsp. lyrata</name>
    <name type="common">Lyre-leaved rock-cress</name>
    <dbReference type="NCBI Taxonomy" id="81972"/>
    <lineage>
        <taxon>Eukaryota</taxon>
        <taxon>Viridiplantae</taxon>
        <taxon>Streptophyta</taxon>
        <taxon>Embryophyta</taxon>
        <taxon>Tracheophyta</taxon>
        <taxon>Spermatophyta</taxon>
        <taxon>Magnoliopsida</taxon>
        <taxon>eudicotyledons</taxon>
        <taxon>Gunneridae</taxon>
        <taxon>Pentapetalae</taxon>
        <taxon>rosids</taxon>
        <taxon>malvids</taxon>
        <taxon>Brassicales</taxon>
        <taxon>Brassicaceae</taxon>
        <taxon>Camelineae</taxon>
        <taxon>Arabidopsis</taxon>
    </lineage>
</organism>
<dbReference type="InterPro" id="IPR046357">
    <property type="entry name" value="PPIase_dom_sf"/>
</dbReference>
<dbReference type="Pfam" id="PF17800">
    <property type="entry name" value="NPL"/>
    <property type="match status" value="1"/>
</dbReference>